<dbReference type="EMBL" id="ATIB01000069">
    <property type="protein sequence ID" value="EQB00484.1"/>
    <property type="molecule type" value="Genomic_DNA"/>
</dbReference>
<dbReference type="Proteomes" id="UP000015524">
    <property type="component" value="Unassembled WGS sequence"/>
</dbReference>
<protein>
    <submittedName>
        <fullName evidence="2">Uncharacterized protein</fullName>
    </submittedName>
</protein>
<reference evidence="2 3" key="1">
    <citation type="journal article" date="2013" name="Genome Announc.">
        <title>Draft Genome Sequence of a Hexachlorocyclohexane-Degrading Bacterium, Sphingobium baderi Strain LL03T.</title>
        <authorList>
            <person name="Kaur J."/>
            <person name="Verma H."/>
            <person name="Tripathi C."/>
            <person name="Khurana J.P."/>
            <person name="Lal R."/>
        </authorList>
    </citation>
    <scope>NUCLEOTIDE SEQUENCE [LARGE SCALE GENOMIC DNA]</scope>
    <source>
        <strain evidence="2 3">LL03</strain>
    </source>
</reference>
<organism evidence="2 3">
    <name type="scientific">Sphingobium baderi LL03</name>
    <dbReference type="NCBI Taxonomy" id="1114964"/>
    <lineage>
        <taxon>Bacteria</taxon>
        <taxon>Pseudomonadati</taxon>
        <taxon>Pseudomonadota</taxon>
        <taxon>Alphaproteobacteria</taxon>
        <taxon>Sphingomonadales</taxon>
        <taxon>Sphingomonadaceae</taxon>
        <taxon>Sphingobium</taxon>
    </lineage>
</organism>
<accession>T0HSF8</accession>
<dbReference type="AlphaFoldDB" id="T0HSF8"/>
<evidence type="ECO:0000256" key="1">
    <source>
        <dbReference type="SAM" id="MobiDB-lite"/>
    </source>
</evidence>
<comment type="caution">
    <text evidence="2">The sequence shown here is derived from an EMBL/GenBank/DDBJ whole genome shotgun (WGS) entry which is preliminary data.</text>
</comment>
<sequence>MCIYTFCNVNHVPPRSCQGAEKPWAGRIGDAQRGGDQNRPAAARHIDSSQGTVFRQF</sequence>
<gene>
    <name evidence="2" type="ORF">L485_13165</name>
</gene>
<keyword evidence="3" id="KW-1185">Reference proteome</keyword>
<proteinExistence type="predicted"/>
<name>T0HSF8_9SPHN</name>
<evidence type="ECO:0000313" key="3">
    <source>
        <dbReference type="Proteomes" id="UP000015524"/>
    </source>
</evidence>
<feature type="region of interest" description="Disordered" evidence="1">
    <location>
        <begin position="28"/>
        <end position="57"/>
    </location>
</feature>
<feature type="compositionally biased region" description="Polar residues" evidence="1">
    <location>
        <begin position="48"/>
        <end position="57"/>
    </location>
</feature>
<evidence type="ECO:0000313" key="2">
    <source>
        <dbReference type="EMBL" id="EQB00484.1"/>
    </source>
</evidence>